<evidence type="ECO:0000313" key="3">
    <source>
        <dbReference type="Proteomes" id="UP000284716"/>
    </source>
</evidence>
<name>A0A422M0J1_LACPA</name>
<evidence type="ECO:0000313" key="2">
    <source>
        <dbReference type="EMBL" id="RND80153.1"/>
    </source>
</evidence>
<dbReference type="SUPFAM" id="SSF64496">
    <property type="entry name" value="DNA-binding domain of intron-encoded endonucleases"/>
    <property type="match status" value="1"/>
</dbReference>
<gene>
    <name evidence="2" type="ORF">FAM18157_02186</name>
</gene>
<dbReference type="Pfam" id="PF13392">
    <property type="entry name" value="HNH_3"/>
    <property type="match status" value="1"/>
</dbReference>
<accession>A0A422M0J1</accession>
<dbReference type="InterPro" id="IPR044925">
    <property type="entry name" value="His-Me_finger_sf"/>
</dbReference>
<dbReference type="EMBL" id="LKFS01000082">
    <property type="protein sequence ID" value="RND80153.1"/>
    <property type="molecule type" value="Genomic_DNA"/>
</dbReference>
<organism evidence="2 3">
    <name type="scientific">Lacticaseibacillus paracasei</name>
    <name type="common">Lactobacillus paracasei</name>
    <dbReference type="NCBI Taxonomy" id="1597"/>
    <lineage>
        <taxon>Bacteria</taxon>
        <taxon>Bacillati</taxon>
        <taxon>Bacillota</taxon>
        <taxon>Bacilli</taxon>
        <taxon>Lactobacillales</taxon>
        <taxon>Lactobacillaceae</taxon>
        <taxon>Lacticaseibacillus</taxon>
    </lineage>
</organism>
<dbReference type="Proteomes" id="UP000284716">
    <property type="component" value="Unassembled WGS sequence"/>
</dbReference>
<sequence>MTIKIQRPIKIINDCGALIDESDVAQAIIWTSKIKTPAIHHVFKWGKYAGVTVNREKVHVHRLLMEWQLNQKLPQGMYVHHLNENKMDDRLSNLAVMAGKYHTSHHMLGAKFSKEHKEKIAEANHKRKGLKIKKRRILPIADIAADYSKGKSINSLAKKYHVDWTTIRSRLDENPELLEAKQ</sequence>
<dbReference type="RefSeq" id="WP_123032045.1">
    <property type="nucleotide sequence ID" value="NZ_LKFS01000082.1"/>
</dbReference>
<evidence type="ECO:0000259" key="1">
    <source>
        <dbReference type="Pfam" id="PF13392"/>
    </source>
</evidence>
<proteinExistence type="predicted"/>
<dbReference type="Gene3D" id="3.90.75.20">
    <property type="match status" value="1"/>
</dbReference>
<protein>
    <recommendedName>
        <fullName evidence="1">HNH nuclease domain-containing protein</fullName>
    </recommendedName>
</protein>
<comment type="caution">
    <text evidence="2">The sequence shown here is derived from an EMBL/GenBank/DDBJ whole genome shotgun (WGS) entry which is preliminary data.</text>
</comment>
<dbReference type="SUPFAM" id="SSF54060">
    <property type="entry name" value="His-Me finger endonucleases"/>
    <property type="match status" value="1"/>
</dbReference>
<dbReference type="InterPro" id="IPR003615">
    <property type="entry name" value="HNH_nuc"/>
</dbReference>
<dbReference type="AlphaFoldDB" id="A0A422M0J1"/>
<feature type="domain" description="HNH nuclease" evidence="1">
    <location>
        <begin position="59"/>
        <end position="97"/>
    </location>
</feature>
<reference evidence="2 3" key="1">
    <citation type="journal article" date="2018" name="Front. Microbiol.">
        <title>Conversion of Methionine to Cysteine in Lactobacillus paracasei Depends on the Highly Mobile cysK-ctl-cysE Gene Cluster.</title>
        <authorList>
            <person name="Wuthrich D."/>
            <person name="Irmler S."/>
            <person name="Berthoud H."/>
            <person name="Guggenbuhl B."/>
            <person name="Eugster E."/>
            <person name="Bruggmann R."/>
        </authorList>
    </citation>
    <scope>NUCLEOTIDE SEQUENCE [LARGE SCALE GENOMIC DNA]</scope>
    <source>
        <strain evidence="2 3">FAM18157</strain>
    </source>
</reference>